<evidence type="ECO:0000256" key="2">
    <source>
        <dbReference type="ARBA" id="ARBA00007103"/>
    </source>
</evidence>
<organism evidence="5 6">
    <name type="scientific">Elysia marginata</name>
    <dbReference type="NCBI Taxonomy" id="1093978"/>
    <lineage>
        <taxon>Eukaryota</taxon>
        <taxon>Metazoa</taxon>
        <taxon>Spiralia</taxon>
        <taxon>Lophotrochozoa</taxon>
        <taxon>Mollusca</taxon>
        <taxon>Gastropoda</taxon>
        <taxon>Heterobranchia</taxon>
        <taxon>Euthyneura</taxon>
        <taxon>Panpulmonata</taxon>
        <taxon>Sacoglossa</taxon>
        <taxon>Placobranchoidea</taxon>
        <taxon>Plakobranchidae</taxon>
        <taxon>Elysia</taxon>
    </lineage>
</organism>
<dbReference type="InterPro" id="IPR001926">
    <property type="entry name" value="TrpB-like_PALP"/>
</dbReference>
<dbReference type="InterPro" id="IPR001216">
    <property type="entry name" value="P-phosphate_BS"/>
</dbReference>
<dbReference type="SUPFAM" id="SSF53686">
    <property type="entry name" value="Tryptophan synthase beta subunit-like PLP-dependent enzymes"/>
    <property type="match status" value="1"/>
</dbReference>
<dbReference type="EMBL" id="BMAT01000049">
    <property type="protein sequence ID" value="GFR58522.1"/>
    <property type="molecule type" value="Genomic_DNA"/>
</dbReference>
<evidence type="ECO:0000259" key="4">
    <source>
        <dbReference type="Pfam" id="PF00291"/>
    </source>
</evidence>
<dbReference type="FunFam" id="3.40.50.1100:FF:000003">
    <property type="entry name" value="Cystathionine beta-synthase"/>
    <property type="match status" value="1"/>
</dbReference>
<reference evidence="5 6" key="1">
    <citation type="journal article" date="2021" name="Elife">
        <title>Chloroplast acquisition without the gene transfer in kleptoplastic sea slugs, Plakobranchus ocellatus.</title>
        <authorList>
            <person name="Maeda T."/>
            <person name="Takahashi S."/>
            <person name="Yoshida T."/>
            <person name="Shimamura S."/>
            <person name="Takaki Y."/>
            <person name="Nagai Y."/>
            <person name="Toyoda A."/>
            <person name="Suzuki Y."/>
            <person name="Arimoto A."/>
            <person name="Ishii H."/>
            <person name="Satoh N."/>
            <person name="Nishiyama T."/>
            <person name="Hasebe M."/>
            <person name="Maruyama T."/>
            <person name="Minagawa J."/>
            <person name="Obokata J."/>
            <person name="Shigenobu S."/>
        </authorList>
    </citation>
    <scope>NUCLEOTIDE SEQUENCE [LARGE SCALE GENOMIC DNA]</scope>
</reference>
<dbReference type="PROSITE" id="PS00901">
    <property type="entry name" value="CYS_SYNTHASE"/>
    <property type="match status" value="1"/>
</dbReference>
<dbReference type="AlphaFoldDB" id="A0AAV4EBZ8"/>
<dbReference type="Pfam" id="PF00291">
    <property type="entry name" value="PALP"/>
    <property type="match status" value="1"/>
</dbReference>
<keyword evidence="3" id="KW-0663">Pyridoxal phosphate</keyword>
<dbReference type="InterPro" id="IPR036052">
    <property type="entry name" value="TrpB-like_PALP_sf"/>
</dbReference>
<protein>
    <submittedName>
        <fullName evidence="5">Cystathionine beta-synthase</fullName>
    </submittedName>
</protein>
<dbReference type="GO" id="GO:0006535">
    <property type="term" value="P:cysteine biosynthetic process from serine"/>
    <property type="evidence" value="ECO:0007669"/>
    <property type="project" value="InterPro"/>
</dbReference>
<name>A0AAV4EBZ8_9GAST</name>
<sequence>MNSASHYLPVVKCEFFNAGGSVKDRIGLRMIEDAEARGDIKPGDVLIESTSGNTGIGIALASAVKGYRCIIVVQENMSREKVGVF</sequence>
<keyword evidence="6" id="KW-1185">Reference proteome</keyword>
<evidence type="ECO:0000313" key="5">
    <source>
        <dbReference type="EMBL" id="GFR58522.1"/>
    </source>
</evidence>
<accession>A0AAV4EBZ8</accession>
<comment type="caution">
    <text evidence="5">The sequence shown here is derived from an EMBL/GenBank/DDBJ whole genome shotgun (WGS) entry which is preliminary data.</text>
</comment>
<comment type="similarity">
    <text evidence="2">Belongs to the cysteine synthase/cystathionine beta-synthase family.</text>
</comment>
<comment type="cofactor">
    <cofactor evidence="1">
        <name>pyridoxal 5'-phosphate</name>
        <dbReference type="ChEBI" id="CHEBI:597326"/>
    </cofactor>
</comment>
<evidence type="ECO:0000256" key="1">
    <source>
        <dbReference type="ARBA" id="ARBA00001933"/>
    </source>
</evidence>
<feature type="domain" description="Tryptophan synthase beta chain-like PALP" evidence="4">
    <location>
        <begin position="11"/>
        <end position="82"/>
    </location>
</feature>
<evidence type="ECO:0000256" key="3">
    <source>
        <dbReference type="ARBA" id="ARBA00022898"/>
    </source>
</evidence>
<proteinExistence type="inferred from homology"/>
<dbReference type="Proteomes" id="UP000762676">
    <property type="component" value="Unassembled WGS sequence"/>
</dbReference>
<evidence type="ECO:0000313" key="6">
    <source>
        <dbReference type="Proteomes" id="UP000762676"/>
    </source>
</evidence>
<dbReference type="Gene3D" id="3.40.50.1100">
    <property type="match status" value="1"/>
</dbReference>
<gene>
    <name evidence="5" type="ORF">ElyMa_000032700</name>
</gene>
<dbReference type="InterPro" id="IPR050214">
    <property type="entry name" value="Cys_Synth/Cystath_Beta-Synth"/>
</dbReference>
<dbReference type="PANTHER" id="PTHR10314">
    <property type="entry name" value="CYSTATHIONINE BETA-SYNTHASE"/>
    <property type="match status" value="1"/>
</dbReference>